<feature type="chain" id="PRO_5016447168" description="DUF1318 domain-containing protein" evidence="1">
    <location>
        <begin position="38"/>
        <end position="124"/>
    </location>
</feature>
<dbReference type="PIRSF" id="PIRSF025560">
    <property type="entry name" value="UCP025560"/>
    <property type="match status" value="1"/>
</dbReference>
<dbReference type="Pfam" id="PF07027">
    <property type="entry name" value="DUF1318"/>
    <property type="match status" value="1"/>
</dbReference>
<dbReference type="EMBL" id="QGGU01000002">
    <property type="protein sequence ID" value="PWK53772.1"/>
    <property type="molecule type" value="Genomic_DNA"/>
</dbReference>
<evidence type="ECO:0000313" key="3">
    <source>
        <dbReference type="Proteomes" id="UP000245790"/>
    </source>
</evidence>
<keyword evidence="3" id="KW-1185">Reference proteome</keyword>
<evidence type="ECO:0000256" key="1">
    <source>
        <dbReference type="SAM" id="SignalP"/>
    </source>
</evidence>
<comment type="caution">
    <text evidence="2">The sequence shown here is derived from an EMBL/GenBank/DDBJ whole genome shotgun (WGS) entry which is preliminary data.</text>
</comment>
<gene>
    <name evidence="2" type="ORF">C8D97_102161</name>
</gene>
<keyword evidence="1" id="KW-0732">Signal</keyword>
<proteinExistence type="predicted"/>
<dbReference type="Proteomes" id="UP000245790">
    <property type="component" value="Unassembled WGS sequence"/>
</dbReference>
<evidence type="ECO:0000313" key="2">
    <source>
        <dbReference type="EMBL" id="PWK53772.1"/>
    </source>
</evidence>
<accession>A0A316FZF5</accession>
<dbReference type="InterPro" id="IPR008309">
    <property type="entry name" value="YdbL"/>
</dbReference>
<dbReference type="AlphaFoldDB" id="A0A316FZF5"/>
<evidence type="ECO:0008006" key="4">
    <source>
        <dbReference type="Google" id="ProtNLM"/>
    </source>
</evidence>
<feature type="signal peptide" evidence="1">
    <location>
        <begin position="1"/>
        <end position="37"/>
    </location>
</feature>
<sequence length="124" mass="13896">MNRLMYLSQKNNLTRSVRRFISFTVALLTLTMASAWAANLDSAKAEGLIGEKSNGYLGLVVNNAPSDVRRLVDDVNAKRKQKYQEVANSRNIDLSKVELIAGKKAIEKTQSGHYIEVNGRWVKK</sequence>
<organism evidence="2 3">
    <name type="scientific">Pleionea mediterranea</name>
    <dbReference type="NCBI Taxonomy" id="523701"/>
    <lineage>
        <taxon>Bacteria</taxon>
        <taxon>Pseudomonadati</taxon>
        <taxon>Pseudomonadota</taxon>
        <taxon>Gammaproteobacteria</taxon>
        <taxon>Oceanospirillales</taxon>
        <taxon>Pleioneaceae</taxon>
        <taxon>Pleionea</taxon>
    </lineage>
</organism>
<reference evidence="2 3" key="1">
    <citation type="submission" date="2018-05" db="EMBL/GenBank/DDBJ databases">
        <title>Genomic Encyclopedia of Type Strains, Phase IV (KMG-IV): sequencing the most valuable type-strain genomes for metagenomic binning, comparative biology and taxonomic classification.</title>
        <authorList>
            <person name="Goeker M."/>
        </authorList>
    </citation>
    <scope>NUCLEOTIDE SEQUENCE [LARGE SCALE GENOMIC DNA]</scope>
    <source>
        <strain evidence="2 3">DSM 25350</strain>
    </source>
</reference>
<protein>
    <recommendedName>
        <fullName evidence="4">DUF1318 domain-containing protein</fullName>
    </recommendedName>
</protein>
<name>A0A316FZF5_9GAMM</name>